<accession>A0ACC3MKJ8</accession>
<keyword evidence="2" id="KW-1185">Reference proteome</keyword>
<protein>
    <submittedName>
        <fullName evidence="1">Uncharacterized protein</fullName>
    </submittedName>
</protein>
<sequence>MAADKAYILALPMELLQQVSRFLNRTDLITLRLACKELSSAAFDAFAEEYLDELTCFFPNPARLSRLWNICSSSHLVSKVRQVTLTLDPWEGQPYGKIHIAAISLREEPKSFSRAQYGIFQAHRNEHVKLYHAQQPDLALLASLLRNLDPALCKLHVVLQNFLEHGQPCYHYADRDALRVMSEAGFPLSDIDFTNFDGLELQESRAQDAVFQTMESLRKIIYHTTDAYYAKTRKFADTDATPRLIAAAERLEDLHLVLLSQFHHRDNDASFGFGAQLLLANKLSHLRTLGLTCVRLPDFQTLFEALRPCNETLECVYFDEITVHSTSHQWAEVLGYPRTIPYLRGLTMEFLYHGGDVRDFTVCVRDAEDSTLSLELFVAQIGKENIDATLARLIERGIVLESR</sequence>
<proteinExistence type="predicted"/>
<organism evidence="1 2">
    <name type="scientific">Vermiconidia calcicola</name>
    <dbReference type="NCBI Taxonomy" id="1690605"/>
    <lineage>
        <taxon>Eukaryota</taxon>
        <taxon>Fungi</taxon>
        <taxon>Dikarya</taxon>
        <taxon>Ascomycota</taxon>
        <taxon>Pezizomycotina</taxon>
        <taxon>Dothideomycetes</taxon>
        <taxon>Dothideomycetidae</taxon>
        <taxon>Mycosphaerellales</taxon>
        <taxon>Extremaceae</taxon>
        <taxon>Vermiconidia</taxon>
    </lineage>
</organism>
<comment type="caution">
    <text evidence="1">The sequence shown here is derived from an EMBL/GenBank/DDBJ whole genome shotgun (WGS) entry which is preliminary data.</text>
</comment>
<evidence type="ECO:0000313" key="2">
    <source>
        <dbReference type="Proteomes" id="UP001281147"/>
    </source>
</evidence>
<dbReference type="Proteomes" id="UP001281147">
    <property type="component" value="Unassembled WGS sequence"/>
</dbReference>
<dbReference type="EMBL" id="JAUTXU010000220">
    <property type="protein sequence ID" value="KAK3697807.1"/>
    <property type="molecule type" value="Genomic_DNA"/>
</dbReference>
<evidence type="ECO:0000313" key="1">
    <source>
        <dbReference type="EMBL" id="KAK3697807.1"/>
    </source>
</evidence>
<name>A0ACC3MKJ8_9PEZI</name>
<reference evidence="1" key="1">
    <citation type="submission" date="2023-07" db="EMBL/GenBank/DDBJ databases">
        <title>Black Yeasts Isolated from many extreme environments.</title>
        <authorList>
            <person name="Coleine C."/>
            <person name="Stajich J.E."/>
            <person name="Selbmann L."/>
        </authorList>
    </citation>
    <scope>NUCLEOTIDE SEQUENCE</scope>
    <source>
        <strain evidence="1">CCFEE 5714</strain>
    </source>
</reference>
<gene>
    <name evidence="1" type="ORF">LTR37_017272</name>
</gene>